<name>A0A4Y6PWK2_PERCE</name>
<feature type="chain" id="PRO_5030106570" evidence="2">
    <location>
        <begin position="20"/>
        <end position="380"/>
    </location>
</feature>
<proteinExistence type="predicted"/>
<dbReference type="AlphaFoldDB" id="A0A4Y6PWK2"/>
<dbReference type="Proteomes" id="UP000315995">
    <property type="component" value="Chromosome"/>
</dbReference>
<evidence type="ECO:0000313" key="4">
    <source>
        <dbReference type="Proteomes" id="UP000315995"/>
    </source>
</evidence>
<evidence type="ECO:0000256" key="2">
    <source>
        <dbReference type="SAM" id="SignalP"/>
    </source>
</evidence>
<dbReference type="OrthoDB" id="9995534at2"/>
<gene>
    <name evidence="3" type="ORF">FIV42_18265</name>
</gene>
<dbReference type="RefSeq" id="WP_141199075.1">
    <property type="nucleotide sequence ID" value="NZ_CP041186.1"/>
</dbReference>
<sequence length="380" mass="40943">MKVGLLHYLVATSVLLASACAPDGPRQLPFPTFDARAPFPELSGPTGNEKGESEGTPGNSNYEKAIAESMEAGEEEDEAGGGEAQTVKRQDVPLAGTLVSSVPLEFDEWQWSSQGNVTIITHREPGASQPDALVYVEGFSPLIRMFPSVEIRRFQQTVDPNLVPSLALPGLTDGLMGELSEQTGVDVGRLSEVLTRAASHTMGMGLNYRSGEDTFTGWQWVGHNEARVELRLGRTEGAWSSRPIYDRDISSALSQVTEQVSGLSGMQTRYNEVLGEQASRKASGWPAWMLLGSAVVERDRGLHIAMVCKTTPTCPVAGELSELLANIRPADAATVDVLRDHGSKTSLPDFAKEQGLPFVEGDQLLQPAEIGEQLRKALGE</sequence>
<evidence type="ECO:0000256" key="1">
    <source>
        <dbReference type="SAM" id="MobiDB-lite"/>
    </source>
</evidence>
<feature type="region of interest" description="Disordered" evidence="1">
    <location>
        <begin position="32"/>
        <end position="89"/>
    </location>
</feature>
<organism evidence="3 4">
    <name type="scientific">Persicimonas caeni</name>
    <dbReference type="NCBI Taxonomy" id="2292766"/>
    <lineage>
        <taxon>Bacteria</taxon>
        <taxon>Deltaproteobacteria</taxon>
        <taxon>Bradymonadales</taxon>
        <taxon>Bradymonadaceae</taxon>
        <taxon>Persicimonas</taxon>
    </lineage>
</organism>
<feature type="compositionally biased region" description="Acidic residues" evidence="1">
    <location>
        <begin position="71"/>
        <end position="80"/>
    </location>
</feature>
<dbReference type="EMBL" id="CP041186">
    <property type="protein sequence ID" value="QDG52610.1"/>
    <property type="molecule type" value="Genomic_DNA"/>
</dbReference>
<dbReference type="PROSITE" id="PS51257">
    <property type="entry name" value="PROKAR_LIPOPROTEIN"/>
    <property type="match status" value="1"/>
</dbReference>
<evidence type="ECO:0000313" key="3">
    <source>
        <dbReference type="EMBL" id="QDG52610.1"/>
    </source>
</evidence>
<feature type="signal peptide" evidence="2">
    <location>
        <begin position="1"/>
        <end position="19"/>
    </location>
</feature>
<accession>A0A4Y6PWK2</accession>
<reference evidence="3 4" key="1">
    <citation type="submission" date="2019-06" db="EMBL/GenBank/DDBJ databases">
        <title>Persicimonas caeni gen. nov., sp. nov., a predatory bacterium isolated from solar saltern.</title>
        <authorList>
            <person name="Wang S."/>
        </authorList>
    </citation>
    <scope>NUCLEOTIDE SEQUENCE [LARGE SCALE GENOMIC DNA]</scope>
    <source>
        <strain evidence="3 4">YN101</strain>
    </source>
</reference>
<keyword evidence="4" id="KW-1185">Reference proteome</keyword>
<accession>A0A5B8Y7B8</accession>
<keyword evidence="2" id="KW-0732">Signal</keyword>
<protein>
    <submittedName>
        <fullName evidence="3">Uncharacterized protein</fullName>
    </submittedName>
</protein>